<dbReference type="PANTHER" id="PTHR43459:SF1">
    <property type="entry name" value="EG:BACN32G11.4 PROTEIN"/>
    <property type="match status" value="1"/>
</dbReference>
<sequence>MSETAADPGSAYETIRVARDGAVAIVELHRPDSLNAISLDMGRELLAALRAIAADRDVGAVVLTGAGRGFSSGADLRDVSGATTQTGRPDVAGRLRDTLNPITLTLREMPQPVVAAVNGVAAGIGCAYALACDVVIAARSASLLLAFVNVALVPDGGASLLVSARGGLGRGLEMALLGEKVSAEQALAYGLVNRIEDDERLLESALDVARGLAAGPPETHAAIKRLLNEPYLEPLRRQLELEADAQAARVESDEAVEAISAFLQKRAPRFRG</sequence>
<dbReference type="InterPro" id="IPR029045">
    <property type="entry name" value="ClpP/crotonase-like_dom_sf"/>
</dbReference>
<name>A0A9E6XXD1_9ACTN</name>
<dbReference type="SUPFAM" id="SSF52096">
    <property type="entry name" value="ClpP/crotonase"/>
    <property type="match status" value="1"/>
</dbReference>
<dbReference type="Pfam" id="PF00378">
    <property type="entry name" value="ECH_1"/>
    <property type="match status" value="1"/>
</dbReference>
<keyword evidence="2" id="KW-1185">Reference proteome</keyword>
<dbReference type="CDD" id="cd06558">
    <property type="entry name" value="crotonase-like"/>
    <property type="match status" value="1"/>
</dbReference>
<evidence type="ECO:0000313" key="2">
    <source>
        <dbReference type="Proteomes" id="UP001162834"/>
    </source>
</evidence>
<dbReference type="EMBL" id="CP087164">
    <property type="protein sequence ID" value="UGS35541.1"/>
    <property type="molecule type" value="Genomic_DNA"/>
</dbReference>
<dbReference type="Proteomes" id="UP001162834">
    <property type="component" value="Chromosome"/>
</dbReference>
<dbReference type="GO" id="GO:0016853">
    <property type="term" value="F:isomerase activity"/>
    <property type="evidence" value="ECO:0007669"/>
    <property type="project" value="UniProtKB-KW"/>
</dbReference>
<dbReference type="KEGG" id="sbae:DSM104329_01934"/>
<protein>
    <submittedName>
        <fullName evidence="1">1,2-epoxyphenylacetyl-CoA isomerase</fullName>
        <ecNumber evidence="1">5.3.3.18</ecNumber>
    </submittedName>
</protein>
<reference evidence="1" key="1">
    <citation type="journal article" date="2022" name="Int. J. Syst. Evol. Microbiol.">
        <title>Pseudomonas aegrilactucae sp. nov. and Pseudomonas morbosilactucae sp. nov., pathogens causing bacterial rot of lettuce in Japan.</title>
        <authorList>
            <person name="Sawada H."/>
            <person name="Fujikawa T."/>
            <person name="Satou M."/>
        </authorList>
    </citation>
    <scope>NUCLEOTIDE SEQUENCE</scope>
    <source>
        <strain evidence="1">0166_1</strain>
    </source>
</reference>
<dbReference type="AlphaFoldDB" id="A0A9E6XXD1"/>
<gene>
    <name evidence="1" type="primary">paaG_1</name>
    <name evidence="1" type="ORF">DSM104329_01934</name>
</gene>
<proteinExistence type="predicted"/>
<accession>A0A9E6XXD1</accession>
<dbReference type="Gene3D" id="3.90.226.10">
    <property type="entry name" value="2-enoyl-CoA Hydratase, Chain A, domain 1"/>
    <property type="match status" value="1"/>
</dbReference>
<dbReference type="EC" id="5.3.3.18" evidence="1"/>
<keyword evidence="1" id="KW-0413">Isomerase</keyword>
<evidence type="ECO:0000313" key="1">
    <source>
        <dbReference type="EMBL" id="UGS35541.1"/>
    </source>
</evidence>
<dbReference type="RefSeq" id="WP_259315225.1">
    <property type="nucleotide sequence ID" value="NZ_CP087164.1"/>
</dbReference>
<dbReference type="InterPro" id="IPR001753">
    <property type="entry name" value="Enoyl-CoA_hydra/iso"/>
</dbReference>
<organism evidence="1 2">
    <name type="scientific">Capillimicrobium parvum</name>
    <dbReference type="NCBI Taxonomy" id="2884022"/>
    <lineage>
        <taxon>Bacteria</taxon>
        <taxon>Bacillati</taxon>
        <taxon>Actinomycetota</taxon>
        <taxon>Thermoleophilia</taxon>
        <taxon>Solirubrobacterales</taxon>
        <taxon>Capillimicrobiaceae</taxon>
        <taxon>Capillimicrobium</taxon>
    </lineage>
</organism>
<dbReference type="PANTHER" id="PTHR43459">
    <property type="entry name" value="ENOYL-COA HYDRATASE"/>
    <property type="match status" value="1"/>
</dbReference>